<dbReference type="EMBL" id="JBFBVU010000005">
    <property type="protein sequence ID" value="MEV8466339.1"/>
    <property type="molecule type" value="Genomic_DNA"/>
</dbReference>
<dbReference type="Pfam" id="PF02424">
    <property type="entry name" value="ApbE"/>
    <property type="match status" value="1"/>
</dbReference>
<evidence type="ECO:0000256" key="1">
    <source>
        <dbReference type="ARBA" id="ARBA00001946"/>
    </source>
</evidence>
<evidence type="ECO:0000256" key="4">
    <source>
        <dbReference type="ARBA" id="ARBA00022630"/>
    </source>
</evidence>
<dbReference type="Proteomes" id="UP001553161">
    <property type="component" value="Unassembled WGS sequence"/>
</dbReference>
<dbReference type="SUPFAM" id="SSF143631">
    <property type="entry name" value="ApbE-like"/>
    <property type="match status" value="1"/>
</dbReference>
<dbReference type="Gene3D" id="3.10.520.10">
    <property type="entry name" value="ApbE-like domains"/>
    <property type="match status" value="1"/>
</dbReference>
<keyword evidence="4 11" id="KW-0285">Flavoprotein</keyword>
<dbReference type="RefSeq" id="WP_366192140.1">
    <property type="nucleotide sequence ID" value="NZ_JBFBVU010000005.1"/>
</dbReference>
<proteinExistence type="inferred from homology"/>
<keyword evidence="8 11" id="KW-0460">Magnesium</keyword>
<evidence type="ECO:0000256" key="9">
    <source>
        <dbReference type="ARBA" id="ARBA00031306"/>
    </source>
</evidence>
<evidence type="ECO:0000313" key="13">
    <source>
        <dbReference type="Proteomes" id="UP001553161"/>
    </source>
</evidence>
<dbReference type="GO" id="GO:0016740">
    <property type="term" value="F:transferase activity"/>
    <property type="evidence" value="ECO:0007669"/>
    <property type="project" value="UniProtKB-KW"/>
</dbReference>
<keyword evidence="5 11" id="KW-0808">Transferase</keyword>
<evidence type="ECO:0000256" key="2">
    <source>
        <dbReference type="ARBA" id="ARBA00011955"/>
    </source>
</evidence>
<evidence type="ECO:0000256" key="11">
    <source>
        <dbReference type="PIRNR" id="PIRNR006268"/>
    </source>
</evidence>
<comment type="caution">
    <text evidence="12">The sequence shown here is derived from an EMBL/GenBank/DDBJ whole genome shotgun (WGS) entry which is preliminary data.</text>
</comment>
<dbReference type="PANTHER" id="PTHR30040:SF2">
    <property type="entry name" value="FAD:PROTEIN FMN TRANSFERASE"/>
    <property type="match status" value="1"/>
</dbReference>
<evidence type="ECO:0000256" key="6">
    <source>
        <dbReference type="ARBA" id="ARBA00022723"/>
    </source>
</evidence>
<comment type="catalytic activity">
    <reaction evidence="10 11">
        <text>L-threonyl-[protein] + FAD = FMN-L-threonyl-[protein] + AMP + H(+)</text>
        <dbReference type="Rhea" id="RHEA:36847"/>
        <dbReference type="Rhea" id="RHEA-COMP:11060"/>
        <dbReference type="Rhea" id="RHEA-COMP:11061"/>
        <dbReference type="ChEBI" id="CHEBI:15378"/>
        <dbReference type="ChEBI" id="CHEBI:30013"/>
        <dbReference type="ChEBI" id="CHEBI:57692"/>
        <dbReference type="ChEBI" id="CHEBI:74257"/>
        <dbReference type="ChEBI" id="CHEBI:456215"/>
        <dbReference type="EC" id="2.7.1.180"/>
    </reaction>
</comment>
<name>A0ABV3L431_9RHOB</name>
<dbReference type="PANTHER" id="PTHR30040">
    <property type="entry name" value="THIAMINE BIOSYNTHESIS LIPOPROTEIN APBE"/>
    <property type="match status" value="1"/>
</dbReference>
<organism evidence="12 13">
    <name type="scientific">Meridianimarinicoccus marinus</name>
    <dbReference type="NCBI Taxonomy" id="3231483"/>
    <lineage>
        <taxon>Bacteria</taxon>
        <taxon>Pseudomonadati</taxon>
        <taxon>Pseudomonadota</taxon>
        <taxon>Alphaproteobacteria</taxon>
        <taxon>Rhodobacterales</taxon>
        <taxon>Paracoccaceae</taxon>
        <taxon>Meridianimarinicoccus</taxon>
    </lineage>
</organism>
<evidence type="ECO:0000256" key="3">
    <source>
        <dbReference type="ARBA" id="ARBA00016337"/>
    </source>
</evidence>
<evidence type="ECO:0000313" key="12">
    <source>
        <dbReference type="EMBL" id="MEV8466339.1"/>
    </source>
</evidence>
<accession>A0ABV3L431</accession>
<dbReference type="InterPro" id="IPR003374">
    <property type="entry name" value="ApbE-like_sf"/>
</dbReference>
<dbReference type="InterPro" id="IPR024932">
    <property type="entry name" value="ApbE"/>
</dbReference>
<evidence type="ECO:0000256" key="5">
    <source>
        <dbReference type="ARBA" id="ARBA00022679"/>
    </source>
</evidence>
<dbReference type="PIRSF" id="PIRSF006268">
    <property type="entry name" value="ApbE"/>
    <property type="match status" value="1"/>
</dbReference>
<evidence type="ECO:0000256" key="8">
    <source>
        <dbReference type="ARBA" id="ARBA00022842"/>
    </source>
</evidence>
<comment type="cofactor">
    <cofactor evidence="1">
        <name>Mg(2+)</name>
        <dbReference type="ChEBI" id="CHEBI:18420"/>
    </cofactor>
</comment>
<protein>
    <recommendedName>
        <fullName evidence="3 11">FAD:protein FMN transferase</fullName>
        <ecNumber evidence="2 11">2.7.1.180</ecNumber>
    </recommendedName>
    <alternativeName>
        <fullName evidence="9 11">Flavin transferase</fullName>
    </alternativeName>
</protein>
<evidence type="ECO:0000256" key="7">
    <source>
        <dbReference type="ARBA" id="ARBA00022827"/>
    </source>
</evidence>
<reference evidence="12 13" key="1">
    <citation type="submission" date="2024-07" db="EMBL/GenBank/DDBJ databases">
        <authorList>
            <person name="Kang M."/>
        </authorList>
    </citation>
    <scope>NUCLEOTIDE SEQUENCE [LARGE SCALE GENOMIC DNA]</scope>
    <source>
        <strain evidence="12 13">DFM31</strain>
    </source>
</reference>
<evidence type="ECO:0000256" key="10">
    <source>
        <dbReference type="ARBA" id="ARBA00048540"/>
    </source>
</evidence>
<sequence>MRPALLLAVATLPLAGCLFDDTPETLKISGKTMGTTYNITVVDAPDGTTTDDLVDRIETVLADVNGKMSNWDPNSEVSLFNAALSTEAVTVSAPFAQVLSAANDIHQLSGGKFDVTLAPLIDLWGFGAKKPGDPIPSDADIAQALKSVGQSALLELDGTTLRKVQPEVSVNLSAIAKGYGVDQIAAALRADGIDRYLVEIGGDLAAGGLNAEDAPWSIGIERPDAASRTVEEIVQISDKGLATSGDYRNYFEQDGVRYSHIIDPTTGKPVTHQTASITVIAQTAMLADAWATALLVVGSETAFDIAAQAGVAVLAIDRNNDQFVSRTSPAFDALVGKND</sequence>
<gene>
    <name evidence="12" type="ORF">AB0T83_06015</name>
</gene>
<keyword evidence="6 11" id="KW-0479">Metal-binding</keyword>
<keyword evidence="7 11" id="KW-0274">FAD</keyword>
<dbReference type="EC" id="2.7.1.180" evidence="2 11"/>
<keyword evidence="13" id="KW-1185">Reference proteome</keyword>
<comment type="similarity">
    <text evidence="11">Belongs to the ApbE family.</text>
</comment>